<dbReference type="SMART" id="SM00382">
    <property type="entry name" value="AAA"/>
    <property type="match status" value="2"/>
</dbReference>
<keyword evidence="6 9" id="KW-1133">Transmembrane helix</keyword>
<evidence type="ECO:0000256" key="6">
    <source>
        <dbReference type="ARBA" id="ARBA00022989"/>
    </source>
</evidence>
<evidence type="ECO:0000256" key="3">
    <source>
        <dbReference type="ARBA" id="ARBA00022692"/>
    </source>
</evidence>
<dbReference type="PANTHER" id="PTHR48041:SF91">
    <property type="entry name" value="ABC TRANSPORTER G FAMILY MEMBER 28"/>
    <property type="match status" value="1"/>
</dbReference>
<evidence type="ECO:0000256" key="9">
    <source>
        <dbReference type="SAM" id="Phobius"/>
    </source>
</evidence>
<keyword evidence="5" id="KW-0067">ATP-binding</keyword>
<feature type="compositionally biased region" description="Low complexity" evidence="8">
    <location>
        <begin position="9"/>
        <end position="21"/>
    </location>
</feature>
<dbReference type="Gene3D" id="3.40.50.300">
    <property type="entry name" value="P-loop containing nucleotide triphosphate hydrolases"/>
    <property type="match status" value="2"/>
</dbReference>
<dbReference type="GeneID" id="95985340"/>
<feature type="compositionally biased region" description="Basic and acidic residues" evidence="8">
    <location>
        <begin position="491"/>
        <end position="500"/>
    </location>
</feature>
<evidence type="ECO:0000313" key="11">
    <source>
        <dbReference type="EMBL" id="KAL1410291.1"/>
    </source>
</evidence>
<feature type="transmembrane region" description="Helical" evidence="9">
    <location>
        <begin position="1484"/>
        <end position="1503"/>
    </location>
</feature>
<feature type="compositionally biased region" description="Low complexity" evidence="8">
    <location>
        <begin position="63"/>
        <end position="75"/>
    </location>
</feature>
<feature type="transmembrane region" description="Helical" evidence="9">
    <location>
        <begin position="1399"/>
        <end position="1420"/>
    </location>
</feature>
<dbReference type="SUPFAM" id="SSF52540">
    <property type="entry name" value="P-loop containing nucleoside triphosphate hydrolases"/>
    <property type="match status" value="2"/>
</dbReference>
<feature type="region of interest" description="Disordered" evidence="8">
    <location>
        <begin position="524"/>
        <end position="555"/>
    </location>
</feature>
<proteinExistence type="predicted"/>
<keyword evidence="2" id="KW-0813">Transport</keyword>
<evidence type="ECO:0000256" key="5">
    <source>
        <dbReference type="ARBA" id="ARBA00022840"/>
    </source>
</evidence>
<feature type="transmembrane region" description="Helical" evidence="9">
    <location>
        <begin position="751"/>
        <end position="770"/>
    </location>
</feature>
<evidence type="ECO:0000313" key="12">
    <source>
        <dbReference type="Proteomes" id="UP001565368"/>
    </source>
</evidence>
<organism evidence="11 12">
    <name type="scientific">Vanrija albida</name>
    <dbReference type="NCBI Taxonomy" id="181172"/>
    <lineage>
        <taxon>Eukaryota</taxon>
        <taxon>Fungi</taxon>
        <taxon>Dikarya</taxon>
        <taxon>Basidiomycota</taxon>
        <taxon>Agaricomycotina</taxon>
        <taxon>Tremellomycetes</taxon>
        <taxon>Trichosporonales</taxon>
        <taxon>Trichosporonaceae</taxon>
        <taxon>Vanrija</taxon>
    </lineage>
</organism>
<keyword evidence="12" id="KW-1185">Reference proteome</keyword>
<accession>A0ABR3Q6C5</accession>
<feature type="compositionally biased region" description="Basic and acidic residues" evidence="8">
    <location>
        <begin position="23"/>
        <end position="33"/>
    </location>
</feature>
<keyword evidence="3 9" id="KW-0812">Transmembrane</keyword>
<feature type="compositionally biased region" description="Low complexity" evidence="8">
    <location>
        <begin position="1213"/>
        <end position="1222"/>
    </location>
</feature>
<evidence type="ECO:0000259" key="10">
    <source>
        <dbReference type="PROSITE" id="PS50893"/>
    </source>
</evidence>
<feature type="transmembrane region" description="Helical" evidence="9">
    <location>
        <begin position="833"/>
        <end position="856"/>
    </location>
</feature>
<dbReference type="EMBL" id="JBBXJM010000003">
    <property type="protein sequence ID" value="KAL1410291.1"/>
    <property type="molecule type" value="Genomic_DNA"/>
</dbReference>
<dbReference type="PANTHER" id="PTHR48041">
    <property type="entry name" value="ABC TRANSPORTER G FAMILY MEMBER 28"/>
    <property type="match status" value="1"/>
</dbReference>
<dbReference type="Pfam" id="PF00005">
    <property type="entry name" value="ABC_tran"/>
    <property type="match status" value="2"/>
</dbReference>
<dbReference type="InterPro" id="IPR003439">
    <property type="entry name" value="ABC_transporter-like_ATP-bd"/>
</dbReference>
<feature type="transmembrane region" description="Helical" evidence="9">
    <location>
        <begin position="1332"/>
        <end position="1354"/>
    </location>
</feature>
<keyword evidence="4" id="KW-0547">Nucleotide-binding</keyword>
<feature type="compositionally biased region" description="Low complexity" evidence="8">
    <location>
        <begin position="84"/>
        <end position="127"/>
    </location>
</feature>
<comment type="caution">
    <text evidence="11">The sequence shown here is derived from an EMBL/GenBank/DDBJ whole genome shotgun (WGS) entry which is preliminary data.</text>
</comment>
<dbReference type="Proteomes" id="UP001565368">
    <property type="component" value="Unassembled WGS sequence"/>
</dbReference>
<dbReference type="InterPro" id="IPR013525">
    <property type="entry name" value="ABC2_TM"/>
</dbReference>
<feature type="transmembrane region" description="Helical" evidence="9">
    <location>
        <begin position="605"/>
        <end position="626"/>
    </location>
</feature>
<dbReference type="InterPro" id="IPR017871">
    <property type="entry name" value="ABC_transporter-like_CS"/>
</dbReference>
<feature type="transmembrane region" description="Helical" evidence="9">
    <location>
        <begin position="718"/>
        <end position="739"/>
    </location>
</feature>
<feature type="region of interest" description="Disordered" evidence="8">
    <location>
        <begin position="491"/>
        <end position="511"/>
    </location>
</feature>
<dbReference type="RefSeq" id="XP_069210235.1">
    <property type="nucleotide sequence ID" value="XM_069352817.1"/>
</dbReference>
<sequence>MAEEDGDPKAPAAAAGRSAGGSDHGEKQEKQVDQDAGEEPSSPPPEETPTASGSRVVEDPAESADATSVAAAPAALEGTPLLDAPTASGTASTGGPSSSSKTGPAEPSTPVTLAAPAAATSPRDAPTIVAPRYSDDEKALEKREWEVGREEVDGEDTSALLNLPPPPPFDLEVDGLTVGVPHPKYERLFGLLRGEFKRKPKTDDETSTKRKVILNDVSVACHQGEVLAILGGSGSGKTTLLNAVAHRMADLPTLAGHVAYVSPHSGSELSKSEARRRIGFVRQQDYLVECLTVRETLTYAARLRLPTNLSSEAISLIVEQTLDELGLRDAADTVVGGPLRKGISGGEKRRLSIGCVLVTLPSVLILDEPTSGLDAYTSYLLLRTLSALARRGRTVILSIHAPRSDAFPLFDRLCLLSKGKVVYSGPRSECLPWFHNLGHDVEVGVNPLDFLIDVSSIDNRTPENEEASRARVLSLTNAWEAHLKLGKEDFTVDKEKERTPRNRRSTRGSDRLWSVRSSTVHGGGVTSVVSDKKTNDLLAPPRADGTTPGGLQRIPSGTAADQLQRIVSTTTEDGSADQKRPGFWKQTAVLTSRAHRNVYRNFPTVLGLVCQGIVLGVIVGATYYKLPENPTGIQSMKNLSFQLIPGVFYLQQVFWIYKFCTDLIIFDREREDRLYEVVPWVIADWLSFLVPAIVAPTVYMILVYFISELRMDDVASRLFTVIASTMVVQFSTQGLALLVTSVTRSFPEASLFANAVNIFQILSAGFAIVHPPQYVKWIRWISPYFYSFRIVCTVIFKDRTFDCPQDSQANLDQCIGNNVLRGFDFDYDINLGAWFGGLLGWVLAQYAIACLILHFYNGGGVRHASEIDSHNRGKTTDVDNSHMTRDRIDVEVQGLSLNWERRGHGVVKTVKKTILNDISLRFPAGEISAILGPSGAGKSTLLQILANRKLNAGPMARFYRTGELFFAGQKANSLAWSNVAFVEQEDDWHLPSLTVRETLRYAAILRLPTKIPKKQKIARAETVLRMLGLKDCADLPVGGPLVKGISGGEKRRLSLAVQMINDPAVLVVDEPTSGLDSSIALSVMQVLKDIAATGRTVIATIHQPRSDIWRLADNVTLLAKGGIVAFNGRQSEAVNYFNNLGYPMPSAYFNPADHLLDLVSVDPRPGPPHDASERRVQRITGTWHAVEGKEVGDEPTKEAVNGDGNGSSPSPPSSAASPAQPQKITRGEGTTPMRIALPVVLSRHWISLWRQKEVLFNRWFQSTLMGAMFLLFFQRLTHGPQGAQDRIGISIQSTQSVSFVGLINAMAVLPAERNLYLHEAQSSARYSPGTFVIMYTLVEQAPQIFSALVYGAIMNVGVGMQTSARIYFEFITTIWALLNMGESMALATGMWVRSPGLTVTIISTLLSVVGQISGIMSLSVPKWMADVAWFTCYKAAVRIQVINEYLGLKFNCTPEEVSTGKCIAQNGGQVIALFGWSDLNTAKFTGIIVAVAIGWRLLAYFSVVGRVGGFR</sequence>
<keyword evidence="7 9" id="KW-0472">Membrane</keyword>
<feature type="transmembrane region" description="Helical" evidence="9">
    <location>
        <begin position="1366"/>
        <end position="1387"/>
    </location>
</feature>
<evidence type="ECO:0000256" key="2">
    <source>
        <dbReference type="ARBA" id="ARBA00022448"/>
    </source>
</evidence>
<dbReference type="InterPro" id="IPR003593">
    <property type="entry name" value="AAA+_ATPase"/>
</dbReference>
<feature type="region of interest" description="Disordered" evidence="8">
    <location>
        <begin position="1186"/>
        <end position="1229"/>
    </location>
</feature>
<dbReference type="Pfam" id="PF01061">
    <property type="entry name" value="ABC2_membrane"/>
    <property type="match status" value="2"/>
</dbReference>
<dbReference type="InterPro" id="IPR043926">
    <property type="entry name" value="ABCG_dom"/>
</dbReference>
<dbReference type="InterPro" id="IPR050352">
    <property type="entry name" value="ABCG_transporters"/>
</dbReference>
<dbReference type="PROSITE" id="PS50893">
    <property type="entry name" value="ABC_TRANSPORTER_2"/>
    <property type="match status" value="2"/>
</dbReference>
<feature type="transmembrane region" description="Helical" evidence="9">
    <location>
        <begin position="677"/>
        <end position="706"/>
    </location>
</feature>
<feature type="region of interest" description="Disordered" evidence="8">
    <location>
        <begin position="1"/>
        <end position="166"/>
    </location>
</feature>
<dbReference type="PROSITE" id="PS00211">
    <property type="entry name" value="ABC_TRANSPORTER_1"/>
    <property type="match status" value="2"/>
</dbReference>
<feature type="domain" description="ABC transporter" evidence="10">
    <location>
        <begin position="192"/>
        <end position="443"/>
    </location>
</feature>
<feature type="transmembrane region" description="Helical" evidence="9">
    <location>
        <begin position="638"/>
        <end position="657"/>
    </location>
</feature>
<feature type="compositionally biased region" description="Basic and acidic residues" evidence="8">
    <location>
        <begin position="1186"/>
        <end position="1197"/>
    </location>
</feature>
<dbReference type="Pfam" id="PF19055">
    <property type="entry name" value="ABC2_membrane_7"/>
    <property type="match status" value="1"/>
</dbReference>
<comment type="subcellular location">
    <subcellularLocation>
        <location evidence="1">Membrane</location>
        <topology evidence="1">Multi-pass membrane protein</topology>
    </subcellularLocation>
</comment>
<gene>
    <name evidence="11" type="ORF">Q8F55_004297</name>
</gene>
<dbReference type="InterPro" id="IPR027417">
    <property type="entry name" value="P-loop_NTPase"/>
</dbReference>
<feature type="domain" description="ABC transporter" evidence="10">
    <location>
        <begin position="890"/>
        <end position="1145"/>
    </location>
</feature>
<feature type="compositionally biased region" description="Basic and acidic residues" evidence="8">
    <location>
        <begin position="133"/>
        <end position="151"/>
    </location>
</feature>
<evidence type="ECO:0000256" key="4">
    <source>
        <dbReference type="ARBA" id="ARBA00022741"/>
    </source>
</evidence>
<name>A0ABR3Q6C5_9TREE</name>
<evidence type="ECO:0000256" key="8">
    <source>
        <dbReference type="SAM" id="MobiDB-lite"/>
    </source>
</evidence>
<protein>
    <recommendedName>
        <fullName evidence="10">ABC transporter domain-containing protein</fullName>
    </recommendedName>
</protein>
<evidence type="ECO:0000256" key="7">
    <source>
        <dbReference type="ARBA" id="ARBA00023136"/>
    </source>
</evidence>
<reference evidence="11 12" key="1">
    <citation type="submission" date="2023-08" db="EMBL/GenBank/DDBJ databases">
        <title>Annotated Genome Sequence of Vanrija albida AlHP1.</title>
        <authorList>
            <person name="Herzog R."/>
        </authorList>
    </citation>
    <scope>NUCLEOTIDE SEQUENCE [LARGE SCALE GENOMIC DNA]</scope>
    <source>
        <strain evidence="11 12">AlHP1</strain>
    </source>
</reference>
<evidence type="ECO:0000256" key="1">
    <source>
        <dbReference type="ARBA" id="ARBA00004141"/>
    </source>
</evidence>